<comment type="caution">
    <text evidence="2">The sequence shown here is derived from an EMBL/GenBank/DDBJ whole genome shotgun (WGS) entry which is preliminary data.</text>
</comment>
<dbReference type="GO" id="GO:0004519">
    <property type="term" value="F:endonuclease activity"/>
    <property type="evidence" value="ECO:0007669"/>
    <property type="project" value="UniProtKB-KW"/>
</dbReference>
<keyword evidence="2" id="KW-0540">Nuclease</keyword>
<feature type="compositionally biased region" description="Basic and acidic residues" evidence="1">
    <location>
        <begin position="1"/>
        <end position="14"/>
    </location>
</feature>
<protein>
    <submittedName>
        <fullName evidence="2">Putative nuclease of restriction endonuclease-like (RecB) superfamily</fullName>
    </submittedName>
</protein>
<proteinExistence type="predicted"/>
<feature type="region of interest" description="Disordered" evidence="1">
    <location>
        <begin position="34"/>
        <end position="53"/>
    </location>
</feature>
<evidence type="ECO:0000256" key="1">
    <source>
        <dbReference type="SAM" id="MobiDB-lite"/>
    </source>
</evidence>
<feature type="region of interest" description="Disordered" evidence="1">
    <location>
        <begin position="95"/>
        <end position="122"/>
    </location>
</feature>
<dbReference type="EMBL" id="JACHJJ010000012">
    <property type="protein sequence ID" value="MBB5964536.1"/>
    <property type="molecule type" value="Genomic_DNA"/>
</dbReference>
<keyword evidence="2" id="KW-0378">Hydrolase</keyword>
<dbReference type="AlphaFoldDB" id="A0A841DB00"/>
<dbReference type="Proteomes" id="UP000562352">
    <property type="component" value="Unassembled WGS sequence"/>
</dbReference>
<name>A0A841DB00_PLAVE</name>
<evidence type="ECO:0000313" key="2">
    <source>
        <dbReference type="EMBL" id="MBB5964536.1"/>
    </source>
</evidence>
<sequence>MNDHRNGKEVHPDEYAALPADTKREIKGQLHLRTGHPLHNVDRTVPPQDRESVKKLIKDPYVLEFLDDNARHERDVEQQIVANVVRFLQELGTGEEDVPDEPIGPGINAWAAPPREFEEDRN</sequence>
<dbReference type="RefSeq" id="WP_184943431.1">
    <property type="nucleotide sequence ID" value="NZ_BAAAWZ010000001.1"/>
</dbReference>
<accession>A0A841DB00</accession>
<keyword evidence="3" id="KW-1185">Reference proteome</keyword>
<reference evidence="2 3" key="1">
    <citation type="submission" date="2020-08" db="EMBL/GenBank/DDBJ databases">
        <title>Genomic Encyclopedia of Type Strains, Phase III (KMG-III): the genomes of soil and plant-associated and newly described type strains.</title>
        <authorList>
            <person name="Whitman W."/>
        </authorList>
    </citation>
    <scope>NUCLEOTIDE SEQUENCE [LARGE SCALE GENOMIC DNA]</scope>
    <source>
        <strain evidence="2 3">CECT 3303</strain>
    </source>
</reference>
<keyword evidence="2" id="KW-0255">Endonuclease</keyword>
<evidence type="ECO:0000313" key="3">
    <source>
        <dbReference type="Proteomes" id="UP000562352"/>
    </source>
</evidence>
<feature type="region of interest" description="Disordered" evidence="1">
    <location>
        <begin position="1"/>
        <end position="20"/>
    </location>
</feature>
<gene>
    <name evidence="2" type="ORF">FHS22_003820</name>
</gene>
<organism evidence="2 3">
    <name type="scientific">Planomonospora venezuelensis</name>
    <dbReference type="NCBI Taxonomy" id="1999"/>
    <lineage>
        <taxon>Bacteria</taxon>
        <taxon>Bacillati</taxon>
        <taxon>Actinomycetota</taxon>
        <taxon>Actinomycetes</taxon>
        <taxon>Streptosporangiales</taxon>
        <taxon>Streptosporangiaceae</taxon>
        <taxon>Planomonospora</taxon>
    </lineage>
</organism>